<accession>A0A673YT21</accession>
<dbReference type="NCBIfam" id="TIGR01137">
    <property type="entry name" value="cysta_beta"/>
    <property type="match status" value="1"/>
</dbReference>
<dbReference type="FunFam" id="3.10.580.10:FF:000014">
    <property type="entry name" value="Cystathionine beta-synthase"/>
    <property type="match status" value="1"/>
</dbReference>
<keyword evidence="17 24" id="KW-0129">CBS domain</keyword>
<dbReference type="PANTHER" id="PTHR10314">
    <property type="entry name" value="CYSTATHIONINE BETA-SYNTHASE"/>
    <property type="match status" value="1"/>
</dbReference>
<dbReference type="SUPFAM" id="SSF53686">
    <property type="entry name" value="Tryptophan synthase beta subunit-like PLP-dependent enzymes"/>
    <property type="match status" value="1"/>
</dbReference>
<dbReference type="GO" id="GO:0005634">
    <property type="term" value="C:nucleus"/>
    <property type="evidence" value="ECO:0007669"/>
    <property type="project" value="UniProtKB-SubCell"/>
</dbReference>
<gene>
    <name evidence="28" type="primary">CBS</name>
</gene>
<dbReference type="Proteomes" id="UP000472277">
    <property type="component" value="Chromosome 20"/>
</dbReference>
<keyword evidence="19 25" id="KW-0456">Lyase</keyword>
<evidence type="ECO:0000256" key="11">
    <source>
        <dbReference type="ARBA" id="ARBA00022605"/>
    </source>
</evidence>
<keyword evidence="10" id="KW-0597">Phosphoprotein</keyword>
<dbReference type="GO" id="GO:0050667">
    <property type="term" value="P:homocysteine metabolic process"/>
    <property type="evidence" value="ECO:0007669"/>
    <property type="project" value="UniProtKB-ARBA"/>
</dbReference>
<evidence type="ECO:0000256" key="14">
    <source>
        <dbReference type="ARBA" id="ARBA00022843"/>
    </source>
</evidence>
<dbReference type="Gene3D" id="3.10.580.10">
    <property type="entry name" value="CBS-domain"/>
    <property type="match status" value="1"/>
</dbReference>
<dbReference type="GeneTree" id="ENSGT00510000047027"/>
<dbReference type="InterPro" id="IPR046353">
    <property type="entry name" value="CBS_C"/>
</dbReference>
<dbReference type="InterPro" id="IPR005857">
    <property type="entry name" value="Cysta_beta_synth"/>
</dbReference>
<dbReference type="GO" id="GO:0004122">
    <property type="term" value="F:cystathionine beta-synthase activity"/>
    <property type="evidence" value="ECO:0007669"/>
    <property type="project" value="UniProtKB-UniRule"/>
</dbReference>
<evidence type="ECO:0000256" key="16">
    <source>
        <dbReference type="ARBA" id="ARBA00023004"/>
    </source>
</evidence>
<feature type="region of interest" description="Disordered" evidence="26">
    <location>
        <begin position="32"/>
        <end position="61"/>
    </location>
</feature>
<evidence type="ECO:0000256" key="10">
    <source>
        <dbReference type="ARBA" id="ARBA00022553"/>
    </source>
</evidence>
<dbReference type="PROSITE" id="PS51371">
    <property type="entry name" value="CBS"/>
    <property type="match status" value="1"/>
</dbReference>
<dbReference type="InterPro" id="IPR000644">
    <property type="entry name" value="CBS_dom"/>
</dbReference>
<evidence type="ECO:0000256" key="18">
    <source>
        <dbReference type="ARBA" id="ARBA00023192"/>
    </source>
</evidence>
<organism evidence="28 29">
    <name type="scientific">Salmo trutta</name>
    <name type="common">Brown trout</name>
    <dbReference type="NCBI Taxonomy" id="8032"/>
    <lineage>
        <taxon>Eukaryota</taxon>
        <taxon>Metazoa</taxon>
        <taxon>Chordata</taxon>
        <taxon>Craniata</taxon>
        <taxon>Vertebrata</taxon>
        <taxon>Euteleostomi</taxon>
        <taxon>Actinopterygii</taxon>
        <taxon>Neopterygii</taxon>
        <taxon>Teleostei</taxon>
        <taxon>Protacanthopterygii</taxon>
        <taxon>Salmoniformes</taxon>
        <taxon>Salmonidae</taxon>
        <taxon>Salmoninae</taxon>
        <taxon>Salmo</taxon>
    </lineage>
</organism>
<dbReference type="FunFam" id="3.40.50.1100:FF:000118">
    <property type="entry name" value="Related to CYS4-cystathionine beta-synthase"/>
    <property type="match status" value="1"/>
</dbReference>
<evidence type="ECO:0000256" key="21">
    <source>
        <dbReference type="ARBA" id="ARBA00026192"/>
    </source>
</evidence>
<comment type="pathway">
    <text evidence="4">Amino-acid biosynthesis; L-cysteine biosynthesis; L-cysteine from L-homocysteine and L-serine: step 1/2.</text>
</comment>
<evidence type="ECO:0000256" key="9">
    <source>
        <dbReference type="ARBA" id="ARBA00022499"/>
    </source>
</evidence>
<evidence type="ECO:0000256" key="26">
    <source>
        <dbReference type="SAM" id="MobiDB-lite"/>
    </source>
</evidence>
<evidence type="ECO:0000313" key="28">
    <source>
        <dbReference type="Ensembl" id="ENSSTUP00000037567.1"/>
    </source>
</evidence>
<feature type="domain" description="CBS" evidence="27">
    <location>
        <begin position="443"/>
        <end position="502"/>
    </location>
</feature>
<evidence type="ECO:0000256" key="23">
    <source>
        <dbReference type="ARBA" id="ARBA00047490"/>
    </source>
</evidence>
<dbReference type="SUPFAM" id="SSF54631">
    <property type="entry name" value="CBS-domain pair"/>
    <property type="match status" value="1"/>
</dbReference>
<comment type="function">
    <text evidence="22">Hydro-lyase catalyzing the first step of the transsulfuration pathway, where the hydroxyl group of L-serine is displaced by L-homocysteine in a beta-replacement reaction to form L-cystathionine, the precursor of L-cysteine. This catabolic route allows the elimination of L-methionine and the toxic metabolite L-homocysteine. Also involved in the production of hydrogen sulfide, a gasotransmitter with signaling and cytoprotective effects on neurons.</text>
</comment>
<dbReference type="InterPro" id="IPR036052">
    <property type="entry name" value="TrpB-like_PALP_sf"/>
</dbReference>
<name>A0A673YT21_SALTR</name>
<dbReference type="CDD" id="cd01561">
    <property type="entry name" value="CBS_like"/>
    <property type="match status" value="1"/>
</dbReference>
<evidence type="ECO:0000256" key="5">
    <source>
        <dbReference type="ARBA" id="ARBA00007103"/>
    </source>
</evidence>
<evidence type="ECO:0000256" key="22">
    <source>
        <dbReference type="ARBA" id="ARBA00045425"/>
    </source>
</evidence>
<proteinExistence type="inferred from homology"/>
<evidence type="ECO:0000256" key="17">
    <source>
        <dbReference type="ARBA" id="ARBA00023122"/>
    </source>
</evidence>
<evidence type="ECO:0000256" key="8">
    <source>
        <dbReference type="ARBA" id="ARBA00022490"/>
    </source>
</evidence>
<dbReference type="GO" id="GO:0046872">
    <property type="term" value="F:metal ion binding"/>
    <property type="evidence" value="ECO:0007669"/>
    <property type="project" value="UniProtKB-KW"/>
</dbReference>
<dbReference type="Gene3D" id="3.40.50.1100">
    <property type="match status" value="2"/>
</dbReference>
<keyword evidence="13" id="KW-0479">Metal-binding</keyword>
<evidence type="ECO:0000313" key="29">
    <source>
        <dbReference type="Proteomes" id="UP000472277"/>
    </source>
</evidence>
<evidence type="ECO:0000259" key="27">
    <source>
        <dbReference type="PROSITE" id="PS51371"/>
    </source>
</evidence>
<dbReference type="Ensembl" id="ENSSTUT00000039256.1">
    <property type="protein sequence ID" value="ENSSTUP00000037567.1"/>
    <property type="gene ID" value="ENSSTUG00000013273.1"/>
</dbReference>
<dbReference type="InterPro" id="IPR001926">
    <property type="entry name" value="TrpB-like_PALP"/>
</dbReference>
<keyword evidence="18 25" id="KW-0198">Cysteine biosynthesis</keyword>
<reference evidence="28" key="2">
    <citation type="submission" date="2025-09" db="UniProtKB">
        <authorList>
            <consortium name="Ensembl"/>
        </authorList>
    </citation>
    <scope>IDENTIFICATION</scope>
</reference>
<keyword evidence="12" id="KW-0349">Heme</keyword>
<evidence type="ECO:0000256" key="13">
    <source>
        <dbReference type="ARBA" id="ARBA00022723"/>
    </source>
</evidence>
<dbReference type="InterPro" id="IPR050214">
    <property type="entry name" value="Cys_Synth/Cystath_Beta-Synth"/>
</dbReference>
<keyword evidence="16" id="KW-0408">Iron</keyword>
<evidence type="ECO:0000256" key="3">
    <source>
        <dbReference type="ARBA" id="ARBA00004496"/>
    </source>
</evidence>
<evidence type="ECO:0000256" key="25">
    <source>
        <dbReference type="RuleBase" id="RU361204"/>
    </source>
</evidence>
<comment type="cofactor">
    <cofactor evidence="1 25">
        <name>pyridoxal 5'-phosphate</name>
        <dbReference type="ChEBI" id="CHEBI:597326"/>
    </cofactor>
</comment>
<dbReference type="InterPro" id="IPR046342">
    <property type="entry name" value="CBS_dom_sf"/>
</dbReference>
<keyword evidence="15 25" id="KW-0663">Pyridoxal phosphate</keyword>
<evidence type="ECO:0000256" key="20">
    <source>
        <dbReference type="ARBA" id="ARBA00023242"/>
    </source>
</evidence>
<evidence type="ECO:0000256" key="12">
    <source>
        <dbReference type="ARBA" id="ARBA00022617"/>
    </source>
</evidence>
<dbReference type="Pfam" id="PF00571">
    <property type="entry name" value="CBS"/>
    <property type="match status" value="1"/>
</dbReference>
<dbReference type="AlphaFoldDB" id="A0A673YT21"/>
<keyword evidence="9" id="KW-1017">Isopeptide bond</keyword>
<evidence type="ECO:0000256" key="15">
    <source>
        <dbReference type="ARBA" id="ARBA00022898"/>
    </source>
</evidence>
<protein>
    <recommendedName>
        <fullName evidence="21 25">Cystathionine beta-synthase</fullName>
        <ecNumber evidence="7 25">4.2.1.22</ecNumber>
    </recommendedName>
</protein>
<dbReference type="UniPathway" id="UPA00136">
    <property type="reaction ID" value="UER00201"/>
</dbReference>
<comment type="subcellular location">
    <subcellularLocation>
        <location evidence="3">Cytoplasm</location>
    </subcellularLocation>
    <subcellularLocation>
        <location evidence="2">Nucleus</location>
    </subcellularLocation>
</comment>
<keyword evidence="20" id="KW-0539">Nucleus</keyword>
<dbReference type="PROSITE" id="PS00901">
    <property type="entry name" value="CYS_SYNTHASE"/>
    <property type="match status" value="1"/>
</dbReference>
<dbReference type="EC" id="4.2.1.22" evidence="7 25"/>
<dbReference type="CDD" id="cd04608">
    <property type="entry name" value="CBS_pair_CBS"/>
    <property type="match status" value="1"/>
</dbReference>
<keyword evidence="11 25" id="KW-0028">Amino-acid biosynthesis</keyword>
<dbReference type="GO" id="GO:0019343">
    <property type="term" value="P:cysteine biosynthetic process via cystathionine"/>
    <property type="evidence" value="ECO:0007669"/>
    <property type="project" value="UniProtKB-UniRule"/>
</dbReference>
<evidence type="ECO:0000256" key="1">
    <source>
        <dbReference type="ARBA" id="ARBA00001933"/>
    </source>
</evidence>
<keyword evidence="14" id="KW-0832">Ubl conjugation</keyword>
<dbReference type="FunFam" id="3.40.50.1100:FF:000003">
    <property type="entry name" value="Cystathionine beta-synthase"/>
    <property type="match status" value="1"/>
</dbReference>
<dbReference type="Pfam" id="PF00291">
    <property type="entry name" value="PALP"/>
    <property type="match status" value="1"/>
</dbReference>
<dbReference type="InterPro" id="IPR001216">
    <property type="entry name" value="P-phosphate_BS"/>
</dbReference>
<evidence type="ECO:0000256" key="6">
    <source>
        <dbReference type="ARBA" id="ARBA00011881"/>
    </source>
</evidence>
<keyword evidence="8" id="KW-0963">Cytoplasm</keyword>
<evidence type="ECO:0000256" key="24">
    <source>
        <dbReference type="PROSITE-ProRule" id="PRU00703"/>
    </source>
</evidence>
<comment type="similarity">
    <text evidence="5 25">Belongs to the cysteine synthase/cystathionine beta-synthase family.</text>
</comment>
<evidence type="ECO:0000256" key="2">
    <source>
        <dbReference type="ARBA" id="ARBA00004123"/>
    </source>
</evidence>
<evidence type="ECO:0000256" key="4">
    <source>
        <dbReference type="ARBA" id="ARBA00005003"/>
    </source>
</evidence>
<evidence type="ECO:0000256" key="19">
    <source>
        <dbReference type="ARBA" id="ARBA00023239"/>
    </source>
</evidence>
<dbReference type="SMART" id="SM00116">
    <property type="entry name" value="CBS"/>
    <property type="match status" value="1"/>
</dbReference>
<sequence length="596" mass="65122">MSSVLSSTDSVGAVPSVCPNTAKLSNAQLSMNGSAQVNGDGAGRKAQNGSVHVNGHEGENDLEKTAAGVEERQWIRPDLPSKCTWKLGGSSVESPHCQNKNILPNILGKIGDTPLVRMNKIPKAFGLKCELLAKCEFFNAGGSVKDRISLRMVVDAERDGILKPGDTIIEPTSGNTGIGLALASAVKGYRCIIVMPEKMSMEKVDVLRALGAEIVRTPTAARFDSPESHVGVAWRLKNEIPNSHILDQYRNPSNPLAHYDTTAEEILEQCDGKVDMLVAGAGTGGTITGIARKLKERCPNIKIVGVDPEGSILAEPEELNKTDKTQYEVEGIGYDFIPTVLDRSVIDRWYKSNDDESFAMSRMLIREEGLLCGGSSGTAMAAAVRMATELKEGQRCVVILPDSIRNYMSKFLSDNWMCDKGFLTLEDLMVSKPWWWNVSLQCLNLFSPLTVLPSVNIKKTIKILKEKAFDQAPVVDESGVILGMVTLGNMLSSVLAGKVKASDPVAKVLYKQFKQVRLSDNLGKLSRILETDHFALVVHEQIQYMEDGSPCLRQMVFGVVTAIDMLNYITTRERQGSTRERTLSECSMTSECSLTD</sequence>
<evidence type="ECO:0000256" key="7">
    <source>
        <dbReference type="ARBA" id="ARBA00012041"/>
    </source>
</evidence>
<comment type="catalytic activity">
    <reaction evidence="23 25">
        <text>L-homocysteine + L-serine = L,L-cystathionine + H2O</text>
        <dbReference type="Rhea" id="RHEA:10112"/>
        <dbReference type="ChEBI" id="CHEBI:15377"/>
        <dbReference type="ChEBI" id="CHEBI:33384"/>
        <dbReference type="ChEBI" id="CHEBI:58161"/>
        <dbReference type="ChEBI" id="CHEBI:58199"/>
        <dbReference type="EC" id="4.2.1.22"/>
    </reaction>
</comment>
<dbReference type="GO" id="GO:0006535">
    <property type="term" value="P:cysteine biosynthetic process from serine"/>
    <property type="evidence" value="ECO:0007669"/>
    <property type="project" value="UniProtKB-UniRule"/>
</dbReference>
<dbReference type="GO" id="GO:0005737">
    <property type="term" value="C:cytoplasm"/>
    <property type="evidence" value="ECO:0007669"/>
    <property type="project" value="UniProtKB-SubCell"/>
</dbReference>
<keyword evidence="29" id="KW-1185">Reference proteome</keyword>
<comment type="subunit">
    <text evidence="6">Homotetramer.</text>
</comment>
<reference evidence="28" key="1">
    <citation type="submission" date="2025-08" db="UniProtKB">
        <authorList>
            <consortium name="Ensembl"/>
        </authorList>
    </citation>
    <scope>IDENTIFICATION</scope>
</reference>